<accession>U4UGM7</accession>
<comment type="similarity">
    <text evidence="10">Belongs to the peptidase S1 family. CLIP subfamily.</text>
</comment>
<dbReference type="InterPro" id="IPR001254">
    <property type="entry name" value="Trypsin_dom"/>
</dbReference>
<dbReference type="SMART" id="SM00020">
    <property type="entry name" value="Tryp_SPc"/>
    <property type="match status" value="4"/>
</dbReference>
<gene>
    <name evidence="14" type="ORF">D910_10435</name>
</gene>
<dbReference type="PROSITE" id="PS50240">
    <property type="entry name" value="TRYPSIN_DOM"/>
    <property type="match status" value="4"/>
</dbReference>
<feature type="domain" description="Peptidase S1" evidence="12">
    <location>
        <begin position="196"/>
        <end position="465"/>
    </location>
</feature>
<organism evidence="14 15">
    <name type="scientific">Dendroctonus ponderosae</name>
    <name type="common">Mountain pine beetle</name>
    <dbReference type="NCBI Taxonomy" id="77166"/>
    <lineage>
        <taxon>Eukaryota</taxon>
        <taxon>Metazoa</taxon>
        <taxon>Ecdysozoa</taxon>
        <taxon>Arthropoda</taxon>
        <taxon>Hexapoda</taxon>
        <taxon>Insecta</taxon>
        <taxon>Pterygota</taxon>
        <taxon>Neoptera</taxon>
        <taxon>Endopterygota</taxon>
        <taxon>Coleoptera</taxon>
        <taxon>Polyphaga</taxon>
        <taxon>Cucujiformia</taxon>
        <taxon>Curculionidae</taxon>
        <taxon>Scolytinae</taxon>
        <taxon>Dendroctonus</taxon>
    </lineage>
</organism>
<dbReference type="InterPro" id="IPR043504">
    <property type="entry name" value="Peptidase_S1_PA_chymotrypsin"/>
</dbReference>
<keyword evidence="5 11" id="KW-0720">Serine protease</keyword>
<evidence type="ECO:0000256" key="2">
    <source>
        <dbReference type="ARBA" id="ARBA00022723"/>
    </source>
</evidence>
<dbReference type="OrthoDB" id="9028152at2759"/>
<evidence type="ECO:0000256" key="6">
    <source>
        <dbReference type="ARBA" id="ARBA00022837"/>
    </source>
</evidence>
<keyword evidence="1 11" id="KW-0645">Protease</keyword>
<dbReference type="GO" id="GO:0051604">
    <property type="term" value="P:protein maturation"/>
    <property type="evidence" value="ECO:0007669"/>
    <property type="project" value="UniProtKB-ARBA"/>
</dbReference>
<dbReference type="PROSITE" id="PS51888">
    <property type="entry name" value="CLIP"/>
    <property type="match status" value="1"/>
</dbReference>
<sequence>MEVNIEWFDKKLKVPQKMLSKSGTAKCEWFLLIFGAVLSIGYGLPQNKCSGVCAGLGDDSSETIDEGSDSDYGSLNDYSDDFVNATNGGIKINQESLRFLTPCQTPNFEVSLCTEISKCLVLDLVKSKKKYSQFVEASKCGPTNEDPTDFKVCCGRYNSFRNVSIAAGSQSVKALPDISILPKKCGTQKQLIRGRIVGGKEAALGEYPWMARLIHKNSHSQKSYGCAGFLIHPKYVVTAAHCINSEFSEIRGDPYSVLLGEHNVTTTVDCSPGGTFCADPFQVSRINKIIIHENYDRHSKGHHNDIALIHLNKAIKLSKNTLELIDKGNELPALYISDFVQPICLLSEENPETKKYFLSGWGKTEEEETSTVKMKLDLTPYDKADCKEKFNIVELEIQDSQICAGGEKMKDACNGDSGGPLMLLNGTQHYAAGLVSYGIGCGMPGWPGVYTSIPFYLDWILKQMLEVNTKSVKLGKTGKKNKRKKVQPVEDKTTTCGFNSAGTPYVCCGSGFNKVEQSDGDFSNPDYTTNPAIPDRSQCGWQSQNRIYNGEKTGLDEFPWMALIQYLTAAGKQKTACAGSLINRRYILTAAHCVTGAVLEKVGQPINVRLGEYDTSSPNIDCYHEGSFRFCNQPEVNVNIETLIPHPGYNNADQNRRHDIALIRLSQDVQFSDYIQPVCLPLPSEASSNGETLIVAGWGRTEFGKDSDVKLKLQVPKVNPNSCSSTFGALGVSITENQICAGGEDGKDSCKDAVLVQTDFRMFAVDQNLNNQATKITLSYPIALFQVEMNVDGRINIRLGEYDLSSPGQDCFVDAGFRICNEPEVNVGIDEIIPHPAYAGKPNRENDIALIRLDKDISYSDFIQPICLPEPNEKSRNGERLTVAGWGRTEHGRNSNLKLKLAVPVSDFSNCSQIFSKEGINLIEIHQICAGGEEGKDSCTDSIKLPQPNNCQTPNGGSGLCVSIFNCSRLLSIPQRNKDARKIKFLRESICGNQNTTVFVCCGSDDNFRSDTEDSENLGRNFDDLSRECGIETEIVDTSGKFGQIGNESEYQETGIGSSNLNITLKNRIFGGDDTEIIDFPWLALLEYHSENNEEKLFLCGGSLISSRYVLTAAHCIPSGRTELVGVRLGEWNYANQEENCGPTSKGMRCFDRAINVGIESIHPHPGHTRDQKYHDIALIRLNEDVKITNHIKPICLPNTDDYLISGERLTISGWGLQHFDKRSSIKQKLNIPIVGLSKCSVMFDKFRDVSRTYQLGRGQFCAGGERGKDSCTGDSGIPLMKRFDATSPGSRPRWRVEGIVSFGLGCGQRDYYGVYTKVSNYLGWIHRTIVP</sequence>
<feature type="domain" description="Peptidase S1" evidence="12">
    <location>
        <begin position="795"/>
        <end position="995"/>
    </location>
</feature>
<dbReference type="InterPro" id="IPR051487">
    <property type="entry name" value="Ser/Thr_Proteases_Immune/Dev"/>
</dbReference>
<dbReference type="InterPro" id="IPR022700">
    <property type="entry name" value="CLIP"/>
</dbReference>
<dbReference type="MEROPS" id="S01.507"/>
<evidence type="ECO:0000256" key="9">
    <source>
        <dbReference type="ARBA" id="ARBA00023180"/>
    </source>
</evidence>
<evidence type="ECO:0000256" key="1">
    <source>
        <dbReference type="ARBA" id="ARBA00022670"/>
    </source>
</evidence>
<dbReference type="Pfam" id="PF12032">
    <property type="entry name" value="CLIP"/>
    <property type="match status" value="2"/>
</dbReference>
<dbReference type="GO" id="GO:0046872">
    <property type="term" value="F:metal ion binding"/>
    <property type="evidence" value="ECO:0007669"/>
    <property type="project" value="UniProtKB-KW"/>
</dbReference>
<dbReference type="PRINTS" id="PR00722">
    <property type="entry name" value="CHYMOTRYPSIN"/>
</dbReference>
<dbReference type="InterPro" id="IPR009003">
    <property type="entry name" value="Peptidase_S1_PA"/>
</dbReference>
<evidence type="ECO:0000256" key="4">
    <source>
        <dbReference type="ARBA" id="ARBA00022801"/>
    </source>
</evidence>
<keyword evidence="4 11" id="KW-0378">Hydrolase</keyword>
<feature type="domain" description="Peptidase S1" evidence="12">
    <location>
        <begin position="1069"/>
        <end position="1331"/>
    </location>
</feature>
<keyword evidence="6" id="KW-0106">Calcium</keyword>
<dbReference type="InterPro" id="IPR033116">
    <property type="entry name" value="TRYPSIN_SER"/>
</dbReference>
<feature type="domain" description="Clip" evidence="13">
    <location>
        <begin position="950"/>
        <end position="1002"/>
    </location>
</feature>
<keyword evidence="8" id="KW-1015">Disulfide bond</keyword>
<dbReference type="SUPFAM" id="SSF50494">
    <property type="entry name" value="Trypsin-like serine proteases"/>
    <property type="match status" value="4"/>
</dbReference>
<dbReference type="InterPro" id="IPR038565">
    <property type="entry name" value="CLIP_sf"/>
</dbReference>
<evidence type="ECO:0000259" key="13">
    <source>
        <dbReference type="PROSITE" id="PS51888"/>
    </source>
</evidence>
<dbReference type="STRING" id="77166.U4UGM7"/>
<dbReference type="GO" id="GO:0006508">
    <property type="term" value="P:proteolysis"/>
    <property type="evidence" value="ECO:0007669"/>
    <property type="project" value="UniProtKB-KW"/>
</dbReference>
<keyword evidence="2" id="KW-0479">Metal-binding</keyword>
<dbReference type="PANTHER" id="PTHR24256">
    <property type="entry name" value="TRYPTASE-RELATED"/>
    <property type="match status" value="1"/>
</dbReference>
<dbReference type="CDD" id="cd00190">
    <property type="entry name" value="Tryp_SPc"/>
    <property type="match status" value="3"/>
</dbReference>
<evidence type="ECO:0000256" key="11">
    <source>
        <dbReference type="RuleBase" id="RU363034"/>
    </source>
</evidence>
<reference evidence="14 15" key="1">
    <citation type="journal article" date="2013" name="Genome Biol.">
        <title>Draft genome of the mountain pine beetle, Dendroctonus ponderosae Hopkins, a major forest pest.</title>
        <authorList>
            <person name="Keeling C.I."/>
            <person name="Yuen M.M."/>
            <person name="Liao N.Y."/>
            <person name="Docking T.R."/>
            <person name="Chan S.K."/>
            <person name="Taylor G.A."/>
            <person name="Palmquist D.L."/>
            <person name="Jackman S.D."/>
            <person name="Nguyen A."/>
            <person name="Li M."/>
            <person name="Henderson H."/>
            <person name="Janes J.K."/>
            <person name="Zhao Y."/>
            <person name="Pandoh P."/>
            <person name="Moore R."/>
            <person name="Sperling F.A."/>
            <person name="Huber D.P."/>
            <person name="Birol I."/>
            <person name="Jones S.J."/>
            <person name="Bohlmann J."/>
        </authorList>
    </citation>
    <scope>NUCLEOTIDE SEQUENCE</scope>
</reference>
<dbReference type="Gene3D" id="3.30.1640.30">
    <property type="match status" value="2"/>
</dbReference>
<keyword evidence="3" id="KW-0732">Signal</keyword>
<evidence type="ECO:0000313" key="15">
    <source>
        <dbReference type="Proteomes" id="UP000030742"/>
    </source>
</evidence>
<dbReference type="SMART" id="SM00680">
    <property type="entry name" value="CLIP"/>
    <property type="match status" value="2"/>
</dbReference>
<feature type="domain" description="Peptidase S1" evidence="12">
    <location>
        <begin position="547"/>
        <end position="751"/>
    </location>
</feature>
<evidence type="ECO:0000256" key="8">
    <source>
        <dbReference type="ARBA" id="ARBA00023157"/>
    </source>
</evidence>
<dbReference type="EMBL" id="KB632345">
    <property type="protein sequence ID" value="ERL93134.1"/>
    <property type="molecule type" value="Genomic_DNA"/>
</dbReference>
<evidence type="ECO:0000256" key="7">
    <source>
        <dbReference type="ARBA" id="ARBA00023145"/>
    </source>
</evidence>
<dbReference type="Proteomes" id="UP000030742">
    <property type="component" value="Unassembled WGS sequence"/>
</dbReference>
<dbReference type="PROSITE" id="PS00135">
    <property type="entry name" value="TRYPSIN_SER"/>
    <property type="match status" value="1"/>
</dbReference>
<dbReference type="FunFam" id="2.40.10.10:FF:000028">
    <property type="entry name" value="Serine protease easter"/>
    <property type="match status" value="3"/>
</dbReference>
<name>U4UGM7_DENPD</name>
<keyword evidence="7" id="KW-0865">Zymogen</keyword>
<dbReference type="Pfam" id="PF00089">
    <property type="entry name" value="Trypsin"/>
    <property type="match status" value="4"/>
</dbReference>
<evidence type="ECO:0000256" key="3">
    <source>
        <dbReference type="ARBA" id="ARBA00022729"/>
    </source>
</evidence>
<evidence type="ECO:0000256" key="10">
    <source>
        <dbReference type="ARBA" id="ARBA00024195"/>
    </source>
</evidence>
<dbReference type="GO" id="GO:0004252">
    <property type="term" value="F:serine-type endopeptidase activity"/>
    <property type="evidence" value="ECO:0007669"/>
    <property type="project" value="InterPro"/>
</dbReference>
<keyword evidence="9" id="KW-0325">Glycoprotein</keyword>
<dbReference type="InterPro" id="IPR001314">
    <property type="entry name" value="Peptidase_S1A"/>
</dbReference>
<dbReference type="FunFam" id="2.40.10.10:FF:000078">
    <property type="entry name" value="Serine protease H137"/>
    <property type="match status" value="1"/>
</dbReference>
<dbReference type="Gene3D" id="2.40.10.10">
    <property type="entry name" value="Trypsin-like serine proteases"/>
    <property type="match status" value="6"/>
</dbReference>
<proteinExistence type="inferred from homology"/>
<dbReference type="PROSITE" id="PS00134">
    <property type="entry name" value="TRYPSIN_HIS"/>
    <property type="match status" value="2"/>
</dbReference>
<evidence type="ECO:0000259" key="12">
    <source>
        <dbReference type="PROSITE" id="PS50240"/>
    </source>
</evidence>
<evidence type="ECO:0000313" key="14">
    <source>
        <dbReference type="EMBL" id="ERL93134.1"/>
    </source>
</evidence>
<evidence type="ECO:0008006" key="16">
    <source>
        <dbReference type="Google" id="ProtNLM"/>
    </source>
</evidence>
<protein>
    <recommendedName>
        <fullName evidence="16">CLIP domain-containing serine protease</fullName>
    </recommendedName>
</protein>
<dbReference type="InterPro" id="IPR018114">
    <property type="entry name" value="TRYPSIN_HIS"/>
</dbReference>
<evidence type="ECO:0000256" key="5">
    <source>
        <dbReference type="ARBA" id="ARBA00022825"/>
    </source>
</evidence>